<sequence>MVVMEEEQVEKERPVIFRDIRRYYCDYCGICRSKKSLITSHVLTRHKEEMDKQRVDGDEGKEEVKSNTCEKRGASFKKPAYLIQHMQSHSLELKYQAGRPPEKLHQASLNHAPVEVERPFACSVDDCHASYRRKDHLTRHLLLHEGKLLKCQIENCNCKFVYPSNMKRHVRELHDESSPSYSGEGEKQYICQETRCGKVFRYPSKLRTHEDSHVNLEFVKAMRLEPGCCDMRFSYKHVRDNHEKSSLYVYTPKMNWHSEIGLLLDEGDFEESDRQFKSKPRGGRKRKFPTVEMLIRKRVTLPTKLD</sequence>
<dbReference type="GO" id="GO:0080084">
    <property type="term" value="F:5S rDNA binding"/>
    <property type="evidence" value="ECO:0007669"/>
    <property type="project" value="TreeGrafter"/>
</dbReference>
<keyword evidence="11" id="KW-1185">Reference proteome</keyword>
<dbReference type="Proteomes" id="UP001314170">
    <property type="component" value="Unassembled WGS sequence"/>
</dbReference>
<gene>
    <name evidence="10" type="ORF">DCAF_LOCUS14905</name>
</gene>
<dbReference type="PANTHER" id="PTHR46179">
    <property type="entry name" value="ZINC FINGER PROTEIN"/>
    <property type="match status" value="1"/>
</dbReference>
<dbReference type="Gene3D" id="3.30.160.60">
    <property type="entry name" value="Classic Zinc Finger"/>
    <property type="match status" value="3"/>
</dbReference>
<dbReference type="InterPro" id="IPR036236">
    <property type="entry name" value="Znf_C2H2_sf"/>
</dbReference>
<reference evidence="10 11" key="1">
    <citation type="submission" date="2024-01" db="EMBL/GenBank/DDBJ databases">
        <authorList>
            <person name="Waweru B."/>
        </authorList>
    </citation>
    <scope>NUCLEOTIDE SEQUENCE [LARGE SCALE GENOMIC DNA]</scope>
</reference>
<keyword evidence="6" id="KW-0804">Transcription</keyword>
<feature type="domain" description="C2H2-type" evidence="9">
    <location>
        <begin position="189"/>
        <end position="218"/>
    </location>
</feature>
<feature type="domain" description="C2H2-type" evidence="9">
    <location>
        <begin position="149"/>
        <end position="179"/>
    </location>
</feature>
<accession>A0AAV1RT06</accession>
<dbReference type="InterPro" id="IPR051061">
    <property type="entry name" value="Zinc_finger_trans_reg"/>
</dbReference>
<name>A0AAV1RT06_9ROSI</name>
<protein>
    <recommendedName>
        <fullName evidence="9">C2H2-type domain-containing protein</fullName>
    </recommendedName>
</protein>
<evidence type="ECO:0000256" key="6">
    <source>
        <dbReference type="ARBA" id="ARBA00023163"/>
    </source>
</evidence>
<dbReference type="GO" id="GO:0003700">
    <property type="term" value="F:DNA-binding transcription factor activity"/>
    <property type="evidence" value="ECO:0007669"/>
    <property type="project" value="TreeGrafter"/>
</dbReference>
<dbReference type="EMBL" id="CAWUPB010001158">
    <property type="protein sequence ID" value="CAK7339829.1"/>
    <property type="molecule type" value="Genomic_DNA"/>
</dbReference>
<dbReference type="GO" id="GO:0008270">
    <property type="term" value="F:zinc ion binding"/>
    <property type="evidence" value="ECO:0007669"/>
    <property type="project" value="UniProtKB-KW"/>
</dbReference>
<evidence type="ECO:0000256" key="4">
    <source>
        <dbReference type="ARBA" id="ARBA00022833"/>
    </source>
</evidence>
<dbReference type="SMART" id="SM00355">
    <property type="entry name" value="ZnF_C2H2"/>
    <property type="match status" value="5"/>
</dbReference>
<dbReference type="GO" id="GO:0006357">
    <property type="term" value="P:regulation of transcription by RNA polymerase II"/>
    <property type="evidence" value="ECO:0007669"/>
    <property type="project" value="TreeGrafter"/>
</dbReference>
<evidence type="ECO:0000259" key="9">
    <source>
        <dbReference type="PROSITE" id="PS50157"/>
    </source>
</evidence>
<organism evidence="10 11">
    <name type="scientific">Dovyalis caffra</name>
    <dbReference type="NCBI Taxonomy" id="77055"/>
    <lineage>
        <taxon>Eukaryota</taxon>
        <taxon>Viridiplantae</taxon>
        <taxon>Streptophyta</taxon>
        <taxon>Embryophyta</taxon>
        <taxon>Tracheophyta</taxon>
        <taxon>Spermatophyta</taxon>
        <taxon>Magnoliopsida</taxon>
        <taxon>eudicotyledons</taxon>
        <taxon>Gunneridae</taxon>
        <taxon>Pentapetalae</taxon>
        <taxon>rosids</taxon>
        <taxon>fabids</taxon>
        <taxon>Malpighiales</taxon>
        <taxon>Salicaceae</taxon>
        <taxon>Flacourtieae</taxon>
        <taxon>Dovyalis</taxon>
    </lineage>
</organism>
<evidence type="ECO:0000256" key="3">
    <source>
        <dbReference type="ARBA" id="ARBA00022771"/>
    </source>
</evidence>
<keyword evidence="3 8" id="KW-0863">Zinc-finger</keyword>
<dbReference type="PANTHER" id="PTHR46179:SF13">
    <property type="entry name" value="C2H2-TYPE DOMAIN-CONTAINING PROTEIN"/>
    <property type="match status" value="1"/>
</dbReference>
<comment type="subcellular location">
    <subcellularLocation>
        <location evidence="1">Nucleus</location>
    </subcellularLocation>
</comment>
<dbReference type="Pfam" id="PF00096">
    <property type="entry name" value="zf-C2H2"/>
    <property type="match status" value="2"/>
</dbReference>
<evidence type="ECO:0000256" key="5">
    <source>
        <dbReference type="ARBA" id="ARBA00023015"/>
    </source>
</evidence>
<keyword evidence="5" id="KW-0805">Transcription regulation</keyword>
<keyword evidence="2" id="KW-0479">Metal-binding</keyword>
<dbReference type="PROSITE" id="PS00028">
    <property type="entry name" value="ZINC_FINGER_C2H2_1"/>
    <property type="match status" value="3"/>
</dbReference>
<dbReference type="PROSITE" id="PS50157">
    <property type="entry name" value="ZINC_FINGER_C2H2_2"/>
    <property type="match status" value="3"/>
</dbReference>
<feature type="domain" description="C2H2-type" evidence="9">
    <location>
        <begin position="120"/>
        <end position="149"/>
    </location>
</feature>
<dbReference type="SUPFAM" id="SSF57667">
    <property type="entry name" value="beta-beta-alpha zinc fingers"/>
    <property type="match status" value="3"/>
</dbReference>
<dbReference type="InterPro" id="IPR013087">
    <property type="entry name" value="Znf_C2H2_type"/>
</dbReference>
<dbReference type="GO" id="GO:0005730">
    <property type="term" value="C:nucleolus"/>
    <property type="evidence" value="ECO:0007669"/>
    <property type="project" value="TreeGrafter"/>
</dbReference>
<keyword evidence="7" id="KW-0539">Nucleus</keyword>
<evidence type="ECO:0000313" key="11">
    <source>
        <dbReference type="Proteomes" id="UP001314170"/>
    </source>
</evidence>
<keyword evidence="4" id="KW-0862">Zinc</keyword>
<evidence type="ECO:0000256" key="8">
    <source>
        <dbReference type="PROSITE-ProRule" id="PRU00042"/>
    </source>
</evidence>
<dbReference type="AlphaFoldDB" id="A0AAV1RT06"/>
<evidence type="ECO:0000256" key="1">
    <source>
        <dbReference type="ARBA" id="ARBA00004123"/>
    </source>
</evidence>
<proteinExistence type="predicted"/>
<evidence type="ECO:0000256" key="7">
    <source>
        <dbReference type="ARBA" id="ARBA00023242"/>
    </source>
</evidence>
<evidence type="ECO:0000256" key="2">
    <source>
        <dbReference type="ARBA" id="ARBA00022723"/>
    </source>
</evidence>
<evidence type="ECO:0000313" key="10">
    <source>
        <dbReference type="EMBL" id="CAK7339829.1"/>
    </source>
</evidence>
<comment type="caution">
    <text evidence="10">The sequence shown here is derived from an EMBL/GenBank/DDBJ whole genome shotgun (WGS) entry which is preliminary data.</text>
</comment>